<feature type="domain" description="Apple" evidence="12">
    <location>
        <begin position="391"/>
        <end position="433"/>
    </location>
</feature>
<evidence type="ECO:0000313" key="14">
    <source>
        <dbReference type="EMBL" id="KAK6958245.1"/>
    </source>
</evidence>
<keyword evidence="6" id="KW-0808">Transferase</keyword>
<dbReference type="InterPro" id="IPR003609">
    <property type="entry name" value="Pan_app"/>
</dbReference>
<keyword evidence="15" id="KW-1185">Reference proteome</keyword>
<dbReference type="Gene3D" id="3.90.550.50">
    <property type="match status" value="1"/>
</dbReference>
<comment type="pathway">
    <text evidence="2">Protein modification; protein glycosylation.</text>
</comment>
<dbReference type="SUPFAM" id="SSF57414">
    <property type="entry name" value="Hairpin loop containing domain-like"/>
    <property type="match status" value="1"/>
</dbReference>
<feature type="domain" description="Fringe-like glycosyltransferase" evidence="13">
    <location>
        <begin position="204"/>
        <end position="247"/>
    </location>
</feature>
<evidence type="ECO:0000259" key="12">
    <source>
        <dbReference type="Pfam" id="PF00024"/>
    </source>
</evidence>
<proteinExistence type="inferred from homology"/>
<evidence type="ECO:0000256" key="5">
    <source>
        <dbReference type="ARBA" id="ARBA00022676"/>
    </source>
</evidence>
<evidence type="ECO:0000256" key="8">
    <source>
        <dbReference type="ARBA" id="ARBA00022741"/>
    </source>
</evidence>
<protein>
    <recommendedName>
        <fullName evidence="4">N-acetylgalactosaminide beta-1,3-galactosyltransferase</fullName>
        <ecNumber evidence="4">2.4.1.122</ecNumber>
    </recommendedName>
</protein>
<evidence type="ECO:0000259" key="13">
    <source>
        <dbReference type="Pfam" id="PF02434"/>
    </source>
</evidence>
<gene>
    <name evidence="14" type="ORF">Daesc_001042</name>
</gene>
<keyword evidence="7" id="KW-0812">Transmembrane</keyword>
<dbReference type="Gene3D" id="3.50.4.10">
    <property type="entry name" value="Hepatocyte Growth Factor"/>
    <property type="match status" value="1"/>
</dbReference>
<evidence type="ECO:0000256" key="6">
    <source>
        <dbReference type="ARBA" id="ARBA00022679"/>
    </source>
</evidence>
<dbReference type="GO" id="GO:0016020">
    <property type="term" value="C:membrane"/>
    <property type="evidence" value="ECO:0007669"/>
    <property type="project" value="UniProtKB-SubCell"/>
</dbReference>
<evidence type="ECO:0000256" key="1">
    <source>
        <dbReference type="ARBA" id="ARBA00004606"/>
    </source>
</evidence>
<accession>A0AAX6N063</accession>
<name>A0AAX6N063_9PEZI</name>
<keyword evidence="9" id="KW-0735">Signal-anchor</keyword>
<evidence type="ECO:0000313" key="15">
    <source>
        <dbReference type="Proteomes" id="UP001369815"/>
    </source>
</evidence>
<evidence type="ECO:0000256" key="11">
    <source>
        <dbReference type="ARBA" id="ARBA00023136"/>
    </source>
</evidence>
<dbReference type="GO" id="GO:0000166">
    <property type="term" value="F:nucleotide binding"/>
    <property type="evidence" value="ECO:0007669"/>
    <property type="project" value="UniProtKB-KW"/>
</dbReference>
<dbReference type="Proteomes" id="UP001369815">
    <property type="component" value="Unassembled WGS sequence"/>
</dbReference>
<dbReference type="EMBL" id="JBANMG010000001">
    <property type="protein sequence ID" value="KAK6958245.1"/>
    <property type="molecule type" value="Genomic_DNA"/>
</dbReference>
<dbReference type="AlphaFoldDB" id="A0AAX6N063"/>
<dbReference type="Pfam" id="PF00024">
    <property type="entry name" value="PAN_1"/>
    <property type="match status" value="1"/>
</dbReference>
<evidence type="ECO:0000256" key="10">
    <source>
        <dbReference type="ARBA" id="ARBA00022989"/>
    </source>
</evidence>
<keyword evidence="11" id="KW-0472">Membrane</keyword>
<dbReference type="PANTHER" id="PTHR23033:SF40">
    <property type="entry name" value="APPLE DOMAIN-CONTAINING PROTEIN"/>
    <property type="match status" value="1"/>
</dbReference>
<keyword evidence="8" id="KW-0547">Nucleotide-binding</keyword>
<organism evidence="14 15">
    <name type="scientific">Daldinia eschscholtzii</name>
    <dbReference type="NCBI Taxonomy" id="292717"/>
    <lineage>
        <taxon>Eukaryota</taxon>
        <taxon>Fungi</taxon>
        <taxon>Dikarya</taxon>
        <taxon>Ascomycota</taxon>
        <taxon>Pezizomycotina</taxon>
        <taxon>Sordariomycetes</taxon>
        <taxon>Xylariomycetidae</taxon>
        <taxon>Xylariales</taxon>
        <taxon>Hypoxylaceae</taxon>
        <taxon>Daldinia</taxon>
    </lineage>
</organism>
<keyword evidence="10" id="KW-1133">Transmembrane helix</keyword>
<evidence type="ECO:0000256" key="9">
    <source>
        <dbReference type="ARBA" id="ARBA00022968"/>
    </source>
</evidence>
<evidence type="ECO:0000256" key="4">
    <source>
        <dbReference type="ARBA" id="ARBA00012557"/>
    </source>
</evidence>
<evidence type="ECO:0000256" key="2">
    <source>
        <dbReference type="ARBA" id="ARBA00004922"/>
    </source>
</evidence>
<dbReference type="InterPro" id="IPR003378">
    <property type="entry name" value="Fringe-like_glycosylTrfase"/>
</dbReference>
<comment type="subcellular location">
    <subcellularLocation>
        <location evidence="1">Membrane</location>
        <topology evidence="1">Single-pass type II membrane protein</topology>
    </subcellularLocation>
</comment>
<keyword evidence="5" id="KW-0328">Glycosyltransferase</keyword>
<reference evidence="14 15" key="1">
    <citation type="journal article" date="2024" name="Front Chem Biol">
        <title>Unveiling the potential of Daldinia eschscholtzii MFLUCC 19-0629 through bioactivity and bioinformatics studies for enhanced sustainable agriculture production.</title>
        <authorList>
            <person name="Brooks S."/>
            <person name="Weaver J.A."/>
            <person name="Klomchit A."/>
            <person name="Alharthi S.A."/>
            <person name="Onlamun T."/>
            <person name="Nurani R."/>
            <person name="Vong T.K."/>
            <person name="Alberti F."/>
            <person name="Greco C."/>
        </authorList>
    </citation>
    <scope>NUCLEOTIDE SEQUENCE [LARGE SCALE GENOMIC DNA]</scope>
    <source>
        <strain evidence="14">MFLUCC 19-0629</strain>
    </source>
</reference>
<evidence type="ECO:0000256" key="3">
    <source>
        <dbReference type="ARBA" id="ARBA00006462"/>
    </source>
</evidence>
<dbReference type="InterPro" id="IPR026050">
    <property type="entry name" value="C1GALT1/C1GALT1_chp1"/>
</dbReference>
<evidence type="ECO:0000256" key="7">
    <source>
        <dbReference type="ARBA" id="ARBA00022692"/>
    </source>
</evidence>
<comment type="similarity">
    <text evidence="3">Belongs to the glycosyltransferase 31 family. Beta3-Gal-T subfamily.</text>
</comment>
<dbReference type="EC" id="2.4.1.122" evidence="4"/>
<dbReference type="GO" id="GO:0016263">
    <property type="term" value="F:glycoprotein-N-acetylgalactosamine 3-beta-galactosyltransferase activity"/>
    <property type="evidence" value="ECO:0007669"/>
    <property type="project" value="UniProtKB-EC"/>
</dbReference>
<dbReference type="PANTHER" id="PTHR23033">
    <property type="entry name" value="BETA1,3-GALACTOSYLTRANSFERASE"/>
    <property type="match status" value="1"/>
</dbReference>
<comment type="caution">
    <text evidence="14">The sequence shown here is derived from an EMBL/GenBank/DDBJ whole genome shotgun (WGS) entry which is preliminary data.</text>
</comment>
<dbReference type="Pfam" id="PF02434">
    <property type="entry name" value="Fringe"/>
    <property type="match status" value="1"/>
</dbReference>
<sequence length="463" mass="52256">MMGIVERRSIRACVTRMSRPQKIGLGVLAFLFILYNLTPYDSPPRSFFRFQHNVVQDYYQNALPSDSWLYKPQPYPIDPINDIGIVIKTGFGTKKRVPAALKALSSESLNADTIVVQDFPLFPDQKNFTLDNGKEVPVIDIIGWNLERGALSGQEQQERVMKYTTLADAVDGEEWMLADTLGKDMGWELDAMKFLPSLEYIWHTMPKKKWYVMLDDDTYVIKSSLALLLGHLDYSQPQFIGNPVGDYKGRFPHGGSSVVMSGAALKKLYDEHPEIVAEGHQESVTAIWGDKLLSTTFMKIGIYLDETYRRLFNGEPPWMTRMWIDRFCLPLVSFHGLGKDDAMVHVGETFKNMTEPVFWRQLGKIYGAPSFASFIAEPIRSNVDYVGRLDEYSKTVDKVAEVDACVKICSDQSSECLAWTFDPGSQKCHIARWAILGDVAEGRFSGINGQLAQKLEDSCHGPA</sequence>